<evidence type="ECO:0000256" key="8">
    <source>
        <dbReference type="ARBA" id="ARBA00023239"/>
    </source>
</evidence>
<dbReference type="KEGG" id="psym:J1N51_01120"/>
<gene>
    <name evidence="11" type="ORF">J1N51_01120</name>
</gene>
<dbReference type="InterPro" id="IPR007115">
    <property type="entry name" value="6-PTP_synth/QueD"/>
</dbReference>
<proteinExistence type="inferred from homology"/>
<dbReference type="EC" id="4.1.2.50" evidence="4"/>
<accession>A0A975DCA7</accession>
<dbReference type="PANTHER" id="PTHR12589">
    <property type="entry name" value="PYRUVOYL TETRAHYDROBIOPTERIN SYNTHASE"/>
    <property type="match status" value="1"/>
</dbReference>
<evidence type="ECO:0000313" key="11">
    <source>
        <dbReference type="EMBL" id="QTH64119.1"/>
    </source>
</evidence>
<dbReference type="AlphaFoldDB" id="A0A975DCA7"/>
<evidence type="ECO:0000256" key="9">
    <source>
        <dbReference type="ARBA" id="ARBA00031449"/>
    </source>
</evidence>
<evidence type="ECO:0000256" key="6">
    <source>
        <dbReference type="ARBA" id="ARBA00022723"/>
    </source>
</evidence>
<dbReference type="GO" id="GO:0046872">
    <property type="term" value="F:metal ion binding"/>
    <property type="evidence" value="ECO:0007669"/>
    <property type="project" value="UniProtKB-KW"/>
</dbReference>
<keyword evidence="8" id="KW-0456">Lyase</keyword>
<evidence type="ECO:0000256" key="10">
    <source>
        <dbReference type="ARBA" id="ARBA00048807"/>
    </source>
</evidence>
<dbReference type="GO" id="GO:0070497">
    <property type="term" value="F:6-carboxytetrahydropterin synthase activity"/>
    <property type="evidence" value="ECO:0007669"/>
    <property type="project" value="UniProtKB-EC"/>
</dbReference>
<evidence type="ECO:0000256" key="1">
    <source>
        <dbReference type="ARBA" id="ARBA00001947"/>
    </source>
</evidence>
<reference evidence="11" key="1">
    <citation type="submission" date="2021-03" db="EMBL/GenBank/DDBJ databases">
        <title>Description of Psychrosphaera ytuae sp. nov. isolated from deep sea sediment of South China Sea.</title>
        <authorList>
            <person name="Zhang J."/>
            <person name="Xu X.-D."/>
        </authorList>
    </citation>
    <scope>NUCLEOTIDE SEQUENCE</scope>
    <source>
        <strain evidence="11">MTZ26</strain>
    </source>
</reference>
<evidence type="ECO:0000256" key="3">
    <source>
        <dbReference type="ARBA" id="ARBA00008900"/>
    </source>
</evidence>
<evidence type="ECO:0000256" key="4">
    <source>
        <dbReference type="ARBA" id="ARBA00012982"/>
    </source>
</evidence>
<evidence type="ECO:0000256" key="2">
    <source>
        <dbReference type="ARBA" id="ARBA00005061"/>
    </source>
</evidence>
<organism evidence="11 12">
    <name type="scientific">Psychrosphaera ytuae</name>
    <dbReference type="NCBI Taxonomy" id="2820710"/>
    <lineage>
        <taxon>Bacteria</taxon>
        <taxon>Pseudomonadati</taxon>
        <taxon>Pseudomonadota</taxon>
        <taxon>Gammaproteobacteria</taxon>
        <taxon>Alteromonadales</taxon>
        <taxon>Pseudoalteromonadaceae</taxon>
        <taxon>Psychrosphaera</taxon>
    </lineage>
</organism>
<name>A0A975DCA7_9GAMM</name>
<comment type="catalytic activity">
    <reaction evidence="10">
        <text>7,8-dihydroneopterin 3'-triphosphate + H2O = 6-carboxy-5,6,7,8-tetrahydropterin + triphosphate + acetaldehyde + 2 H(+)</text>
        <dbReference type="Rhea" id="RHEA:27966"/>
        <dbReference type="ChEBI" id="CHEBI:15343"/>
        <dbReference type="ChEBI" id="CHEBI:15377"/>
        <dbReference type="ChEBI" id="CHEBI:15378"/>
        <dbReference type="ChEBI" id="CHEBI:18036"/>
        <dbReference type="ChEBI" id="CHEBI:58462"/>
        <dbReference type="ChEBI" id="CHEBI:61032"/>
        <dbReference type="EC" id="4.1.2.50"/>
    </reaction>
</comment>
<dbReference type="RefSeq" id="WP_208832174.1">
    <property type="nucleotide sequence ID" value="NZ_CP072110.1"/>
</dbReference>
<sequence>MQLFVNDLTVIDFSYLCTQRGMVGESWIVDLTLHGELDEQNMVLDFGKVKKQVKRIIDDTVDHKLVVPSEYNQSHVTHIDGTDYIKVEFVDEQGRKIHISSPEDAYCFIDATKVEMDNVIAHLASVIKPQLPENVKKVELSLRTEEINGFFYHYTHGLKKHDGNCQRIAHGHRSKIQVFENGMKSPRIEKMLATQWQDIYIATLEDQVEATDLEFIEKTNSQVAFKYESSQGHFELAMETSAVYVMPVDTTVELIAQYLADKLKQQNPDNDYKVVAYEGVAKGAIAFS</sequence>
<dbReference type="Gene3D" id="3.30.479.10">
    <property type="entry name" value="6-pyruvoyl tetrahydropterin synthase/QueD"/>
    <property type="match status" value="2"/>
</dbReference>
<keyword evidence="12" id="KW-1185">Reference proteome</keyword>
<dbReference type="SUPFAM" id="SSF55620">
    <property type="entry name" value="Tetrahydrobiopterin biosynthesis enzymes-like"/>
    <property type="match status" value="2"/>
</dbReference>
<comment type="cofactor">
    <cofactor evidence="1">
        <name>Zn(2+)</name>
        <dbReference type="ChEBI" id="CHEBI:29105"/>
    </cofactor>
</comment>
<evidence type="ECO:0000313" key="12">
    <source>
        <dbReference type="Proteomes" id="UP000682739"/>
    </source>
</evidence>
<keyword evidence="7" id="KW-0862">Zinc</keyword>
<evidence type="ECO:0000256" key="5">
    <source>
        <dbReference type="ARBA" id="ARBA00018141"/>
    </source>
</evidence>
<keyword evidence="6" id="KW-0479">Metal-binding</keyword>
<dbReference type="EMBL" id="CP072110">
    <property type="protein sequence ID" value="QTH64119.1"/>
    <property type="molecule type" value="Genomic_DNA"/>
</dbReference>
<comment type="pathway">
    <text evidence="2">Purine metabolism; 7-cyano-7-deazaguanine biosynthesis.</text>
</comment>
<dbReference type="Proteomes" id="UP000682739">
    <property type="component" value="Chromosome"/>
</dbReference>
<dbReference type="Pfam" id="PF01242">
    <property type="entry name" value="PTPS"/>
    <property type="match status" value="2"/>
</dbReference>
<dbReference type="PANTHER" id="PTHR12589:SF7">
    <property type="entry name" value="6-PYRUVOYL TETRAHYDROBIOPTERIN SYNTHASE"/>
    <property type="match status" value="1"/>
</dbReference>
<comment type="similarity">
    <text evidence="3">Belongs to the PTPS family. QueD subfamily.</text>
</comment>
<evidence type="ECO:0000256" key="7">
    <source>
        <dbReference type="ARBA" id="ARBA00022833"/>
    </source>
</evidence>
<dbReference type="InterPro" id="IPR038418">
    <property type="entry name" value="6-PTP_synth/QueD_sf"/>
</dbReference>
<protein>
    <recommendedName>
        <fullName evidence="5">6-carboxy-5,6,7,8-tetrahydropterin synthase</fullName>
        <ecNumber evidence="4">4.1.2.50</ecNumber>
    </recommendedName>
    <alternativeName>
        <fullName evidence="9">Queuosine biosynthesis protein QueD</fullName>
    </alternativeName>
</protein>